<keyword evidence="7" id="KW-1185">Reference proteome</keyword>
<feature type="transmembrane region" description="Helical" evidence="5">
    <location>
        <begin position="382"/>
        <end position="399"/>
    </location>
</feature>
<feature type="repeat" description="ANK" evidence="3">
    <location>
        <begin position="88"/>
        <end position="120"/>
    </location>
</feature>
<protein>
    <submittedName>
        <fullName evidence="6">Uncharacterized protein</fullName>
    </submittedName>
</protein>
<gene>
    <name evidence="6" type="ORF">DNG_07859</name>
</gene>
<feature type="compositionally biased region" description="Polar residues" evidence="4">
    <location>
        <begin position="9"/>
        <end position="21"/>
    </location>
</feature>
<dbReference type="InterPro" id="IPR036770">
    <property type="entry name" value="Ankyrin_rpt-contain_sf"/>
</dbReference>
<keyword evidence="2 3" id="KW-0040">ANK repeat</keyword>
<organism evidence="6 7">
    <name type="scientific">Cephalotrichum gorgonifer</name>
    <dbReference type="NCBI Taxonomy" id="2041049"/>
    <lineage>
        <taxon>Eukaryota</taxon>
        <taxon>Fungi</taxon>
        <taxon>Dikarya</taxon>
        <taxon>Ascomycota</taxon>
        <taxon>Pezizomycotina</taxon>
        <taxon>Sordariomycetes</taxon>
        <taxon>Hypocreomycetidae</taxon>
        <taxon>Microascales</taxon>
        <taxon>Microascaceae</taxon>
        <taxon>Cephalotrichum</taxon>
    </lineage>
</organism>
<feature type="region of interest" description="Disordered" evidence="4">
    <location>
        <begin position="1"/>
        <end position="21"/>
    </location>
</feature>
<comment type="caution">
    <text evidence="6">The sequence shown here is derived from an EMBL/GenBank/DDBJ whole genome shotgun (WGS) entry which is preliminary data.</text>
</comment>
<dbReference type="PROSITE" id="PS50088">
    <property type="entry name" value="ANK_REPEAT"/>
    <property type="match status" value="1"/>
</dbReference>
<keyword evidence="5" id="KW-1133">Transmembrane helix</keyword>
<keyword evidence="1" id="KW-0677">Repeat</keyword>
<evidence type="ECO:0000256" key="1">
    <source>
        <dbReference type="ARBA" id="ARBA00022737"/>
    </source>
</evidence>
<keyword evidence="5" id="KW-0472">Membrane</keyword>
<dbReference type="Proteomes" id="UP001187682">
    <property type="component" value="Unassembled WGS sequence"/>
</dbReference>
<dbReference type="InterPro" id="IPR002110">
    <property type="entry name" value="Ankyrin_rpt"/>
</dbReference>
<evidence type="ECO:0000256" key="5">
    <source>
        <dbReference type="SAM" id="Phobius"/>
    </source>
</evidence>
<dbReference type="SUPFAM" id="SSF48403">
    <property type="entry name" value="Ankyrin repeat"/>
    <property type="match status" value="1"/>
</dbReference>
<dbReference type="Gene3D" id="1.25.40.20">
    <property type="entry name" value="Ankyrin repeat-containing domain"/>
    <property type="match status" value="1"/>
</dbReference>
<evidence type="ECO:0000256" key="4">
    <source>
        <dbReference type="SAM" id="MobiDB-lite"/>
    </source>
</evidence>
<dbReference type="PANTHER" id="PTHR24166">
    <property type="entry name" value="ROLLING PEBBLES, ISOFORM B"/>
    <property type="match status" value="1"/>
</dbReference>
<dbReference type="SMART" id="SM00248">
    <property type="entry name" value="ANK"/>
    <property type="match status" value="3"/>
</dbReference>
<keyword evidence="5" id="KW-0812">Transmembrane</keyword>
<accession>A0AAE8SXU9</accession>
<sequence>MSKDYSGPRYTSPQTPFSEADSSILGLPLTRHPGYSNTSDLAPDQRAIRDIQCAIFSDLERAITDQDTAKISEMVSRGLICPSATYSGGETPLILAIERGHAGVVRHLVALGADVDQLASYTEKRRAEDKRFSYTVKHRTALQVAAQTGNLAVVKFLVEECRADDAIIAPDGQMALRLAAENGHREVVRYLPARRGGGWRRWRTEHAVAMRRARKAGKAIAKGVKLMFWDLPYFVFFHAPKKVLVYAWKNRKDLAEWCVELAKRIPRAAFRAVKQFPRTVGRIVKWLWRILKAAPGRIRRAGELIGAWIAKVVRRLGGAVAAIVNRLFSVLHTVVFGMLRFFRDITLQDVWNGFCQLLKAVFMGLPVAILKGIAALGGASYAAVKALLGIFGWAIWWTIRVIWHIIQYVPHKTLVILAAFGRSIAKGFREMMVLVNPKWTC</sequence>
<dbReference type="Pfam" id="PF00023">
    <property type="entry name" value="Ank"/>
    <property type="match status" value="1"/>
</dbReference>
<dbReference type="PROSITE" id="PS50297">
    <property type="entry name" value="ANK_REP_REGION"/>
    <property type="match status" value="1"/>
</dbReference>
<dbReference type="EMBL" id="ONZQ02000012">
    <property type="protein sequence ID" value="SPO05173.1"/>
    <property type="molecule type" value="Genomic_DNA"/>
</dbReference>
<dbReference type="PANTHER" id="PTHR24166:SF48">
    <property type="entry name" value="PROTEIN VAPYRIN"/>
    <property type="match status" value="1"/>
</dbReference>
<evidence type="ECO:0000313" key="6">
    <source>
        <dbReference type="EMBL" id="SPO05173.1"/>
    </source>
</evidence>
<evidence type="ECO:0000256" key="3">
    <source>
        <dbReference type="PROSITE-ProRule" id="PRU00023"/>
    </source>
</evidence>
<dbReference type="Pfam" id="PF12796">
    <property type="entry name" value="Ank_2"/>
    <property type="match status" value="1"/>
</dbReference>
<name>A0AAE8SXU9_9PEZI</name>
<reference evidence="6" key="1">
    <citation type="submission" date="2018-03" db="EMBL/GenBank/DDBJ databases">
        <authorList>
            <person name="Guldener U."/>
        </authorList>
    </citation>
    <scope>NUCLEOTIDE SEQUENCE</scope>
</reference>
<dbReference type="AlphaFoldDB" id="A0AAE8SXU9"/>
<evidence type="ECO:0000313" key="7">
    <source>
        <dbReference type="Proteomes" id="UP001187682"/>
    </source>
</evidence>
<proteinExistence type="predicted"/>
<evidence type="ECO:0000256" key="2">
    <source>
        <dbReference type="ARBA" id="ARBA00023043"/>
    </source>
</evidence>
<dbReference type="InterPro" id="IPR050889">
    <property type="entry name" value="Dendritic_Spine_Reg/Scaffold"/>
</dbReference>
<feature type="transmembrane region" description="Helical" evidence="5">
    <location>
        <begin position="316"/>
        <end position="339"/>
    </location>
</feature>